<gene>
    <name evidence="9" type="ORF">GCM10010346_45170</name>
</gene>
<dbReference type="PANTHER" id="PTHR43178">
    <property type="entry name" value="DIHYDROLIPOAMIDE ACETYLTRANSFERASE COMPONENT OF PYRUVATE DEHYDROGENASE COMPLEX"/>
    <property type="match status" value="1"/>
</dbReference>
<evidence type="ECO:0000259" key="7">
    <source>
        <dbReference type="PROSITE" id="PS50968"/>
    </source>
</evidence>
<evidence type="ECO:0000256" key="6">
    <source>
        <dbReference type="RuleBase" id="RU003423"/>
    </source>
</evidence>
<dbReference type="InterPro" id="IPR050743">
    <property type="entry name" value="2-oxoacid_DH_E2_comp"/>
</dbReference>
<accession>A0ABQ3E137</accession>
<dbReference type="Pfam" id="PF00364">
    <property type="entry name" value="Biotin_lipoyl"/>
    <property type="match status" value="1"/>
</dbReference>
<dbReference type="InterPro" id="IPR000089">
    <property type="entry name" value="Biotin_lipoyl"/>
</dbReference>
<reference evidence="10" key="1">
    <citation type="journal article" date="2019" name="Int. J. Syst. Evol. Microbiol.">
        <title>The Global Catalogue of Microorganisms (GCM) 10K type strain sequencing project: providing services to taxonomists for standard genome sequencing and annotation.</title>
        <authorList>
            <consortium name="The Broad Institute Genomics Platform"/>
            <consortium name="The Broad Institute Genome Sequencing Center for Infectious Disease"/>
            <person name="Wu L."/>
            <person name="Ma J."/>
        </authorList>
    </citation>
    <scope>NUCLEOTIDE SEQUENCE [LARGE SCALE GENOMIC DNA]</scope>
    <source>
        <strain evidence="10">JCM 4737</strain>
    </source>
</reference>
<dbReference type="EMBL" id="BMVO01000016">
    <property type="protein sequence ID" value="GHB16341.1"/>
    <property type="molecule type" value="Genomic_DNA"/>
</dbReference>
<dbReference type="CDD" id="cd06849">
    <property type="entry name" value="lipoyl_domain"/>
    <property type="match status" value="1"/>
</dbReference>
<dbReference type="SUPFAM" id="SSF52777">
    <property type="entry name" value="CoA-dependent acyltransferases"/>
    <property type="match status" value="1"/>
</dbReference>
<dbReference type="PROSITE" id="PS50968">
    <property type="entry name" value="BIOTINYL_LIPOYL"/>
    <property type="match status" value="1"/>
</dbReference>
<dbReference type="InterPro" id="IPR001078">
    <property type="entry name" value="2-oxoacid_DH_actylTfrase"/>
</dbReference>
<name>A0ABQ3E137_9ACTN</name>
<evidence type="ECO:0000256" key="3">
    <source>
        <dbReference type="ARBA" id="ARBA00022679"/>
    </source>
</evidence>
<keyword evidence="4 6" id="KW-0450">Lipoyl</keyword>
<evidence type="ECO:0000313" key="9">
    <source>
        <dbReference type="EMBL" id="GHB16341.1"/>
    </source>
</evidence>
<evidence type="ECO:0000256" key="2">
    <source>
        <dbReference type="ARBA" id="ARBA00007317"/>
    </source>
</evidence>
<comment type="caution">
    <text evidence="9">The sequence shown here is derived from an EMBL/GenBank/DDBJ whole genome shotgun (WGS) entry which is preliminary data.</text>
</comment>
<dbReference type="EC" id="2.3.1.-" evidence="6"/>
<organism evidence="9 10">
    <name type="scientific">Streptomyces chryseus</name>
    <dbReference type="NCBI Taxonomy" id="68186"/>
    <lineage>
        <taxon>Bacteria</taxon>
        <taxon>Bacillati</taxon>
        <taxon>Actinomycetota</taxon>
        <taxon>Actinomycetes</taxon>
        <taxon>Kitasatosporales</taxon>
        <taxon>Streptomycetaceae</taxon>
        <taxon>Streptomyces</taxon>
    </lineage>
</organism>
<feature type="domain" description="Lipoyl-binding" evidence="7">
    <location>
        <begin position="4"/>
        <end position="79"/>
    </location>
</feature>
<evidence type="ECO:0000313" key="10">
    <source>
        <dbReference type="Proteomes" id="UP000599437"/>
    </source>
</evidence>
<evidence type="ECO:0000259" key="8">
    <source>
        <dbReference type="PROSITE" id="PS51826"/>
    </source>
</evidence>
<protein>
    <recommendedName>
        <fullName evidence="6">Dihydrolipoamide acetyltransferase component of pyruvate dehydrogenase complex</fullName>
        <ecNumber evidence="6">2.3.1.-</ecNumber>
    </recommendedName>
</protein>
<dbReference type="InterPro" id="IPR036625">
    <property type="entry name" value="E3-bd_dom_sf"/>
</dbReference>
<dbReference type="PANTHER" id="PTHR43178:SF5">
    <property type="entry name" value="LIPOAMIDE ACYLTRANSFERASE COMPONENT OF BRANCHED-CHAIN ALPHA-KETO ACID DEHYDROGENASE COMPLEX, MITOCHONDRIAL"/>
    <property type="match status" value="1"/>
</dbReference>
<dbReference type="Pfam" id="PF00198">
    <property type="entry name" value="2-oxoacid_dh"/>
    <property type="match status" value="1"/>
</dbReference>
<dbReference type="InterPro" id="IPR023213">
    <property type="entry name" value="CAT-like_dom_sf"/>
</dbReference>
<dbReference type="Gene3D" id="2.40.50.100">
    <property type="match status" value="1"/>
</dbReference>
<dbReference type="Gene3D" id="3.30.559.10">
    <property type="entry name" value="Chloramphenicol acetyltransferase-like domain"/>
    <property type="match status" value="1"/>
</dbReference>
<comment type="cofactor">
    <cofactor evidence="1 6">
        <name>(R)-lipoate</name>
        <dbReference type="ChEBI" id="CHEBI:83088"/>
    </cofactor>
</comment>
<dbReference type="SUPFAM" id="SSF47005">
    <property type="entry name" value="Peripheral subunit-binding domain of 2-oxo acid dehydrogenase complex"/>
    <property type="match status" value="1"/>
</dbReference>
<evidence type="ECO:0000256" key="4">
    <source>
        <dbReference type="ARBA" id="ARBA00022823"/>
    </source>
</evidence>
<keyword evidence="10" id="KW-1185">Reference proteome</keyword>
<keyword evidence="3 6" id="KW-0808">Transferase</keyword>
<dbReference type="Proteomes" id="UP000599437">
    <property type="component" value="Unassembled WGS sequence"/>
</dbReference>
<dbReference type="SUPFAM" id="SSF51230">
    <property type="entry name" value="Single hybrid motif"/>
    <property type="match status" value="1"/>
</dbReference>
<evidence type="ECO:0000256" key="1">
    <source>
        <dbReference type="ARBA" id="ARBA00001938"/>
    </source>
</evidence>
<keyword evidence="9" id="KW-0670">Pyruvate</keyword>
<keyword evidence="5 6" id="KW-0012">Acyltransferase</keyword>
<dbReference type="RefSeq" id="WP_189715833.1">
    <property type="nucleotide sequence ID" value="NZ_BMVO01000016.1"/>
</dbReference>
<sequence length="463" mass="47338">MPKVLEFKLPDLGEGLTEAEIVRWLVEVGDVVAVDQPVVEVETAKAMVEVPCPYGGVVTARFGEEGTELPVGSPLLTVAVGSAGASDSGPASGSVPVPAAAAGSGSAPVVDAAAAAGSSASGEAESSGNVLVGYGTGAAVARRRRIRPDAARGAVAVAEVAAPAVAEVVGHDGPVPVISPLVRRLARENSLDLRALKGSGPDGLILRADVEGAIRGARAPERAAPAPVAVASPAGAERVPLRGMRGAVADKLSRSRSEIPDATCWVDADATELMAARAAMNQAGGTPVSVLALLARICTAALARFPELNSTVDMASREIVRLPGVHLGFAAQTERGLMVPVVKDAHARNVDDLSAEFARLTEAARKGVLTPAELTGGTFTLNNYGVFGVDGSTPIINHPEAAMLGVGRIVPKPWVHDGELAVRKVVQLSLTFDHRVCDGGTAGGFLRYVADCVEHPALLLRTL</sequence>
<evidence type="ECO:0000256" key="5">
    <source>
        <dbReference type="ARBA" id="ARBA00023315"/>
    </source>
</evidence>
<comment type="similarity">
    <text evidence="2 6">Belongs to the 2-oxoacid dehydrogenase family.</text>
</comment>
<dbReference type="PROSITE" id="PS51826">
    <property type="entry name" value="PSBD"/>
    <property type="match status" value="1"/>
</dbReference>
<proteinExistence type="inferred from homology"/>
<feature type="domain" description="Peripheral subunit-binding (PSBD)" evidence="8">
    <location>
        <begin position="177"/>
        <end position="214"/>
    </location>
</feature>
<dbReference type="InterPro" id="IPR011053">
    <property type="entry name" value="Single_hybrid_motif"/>
</dbReference>
<dbReference type="Gene3D" id="4.10.320.10">
    <property type="entry name" value="E3-binding domain"/>
    <property type="match status" value="1"/>
</dbReference>
<dbReference type="Pfam" id="PF02817">
    <property type="entry name" value="E3_binding"/>
    <property type="match status" value="1"/>
</dbReference>
<dbReference type="InterPro" id="IPR004167">
    <property type="entry name" value="PSBD"/>
</dbReference>